<proteinExistence type="predicted"/>
<dbReference type="InterPro" id="IPR012467">
    <property type="entry name" value="DUF1684"/>
</dbReference>
<accession>A0A4V3GHS2</accession>
<protein>
    <recommendedName>
        <fullName evidence="3">DUF1684 domain-containing protein</fullName>
    </recommendedName>
</protein>
<dbReference type="PANTHER" id="PTHR41913">
    <property type="entry name" value="DUF1684 DOMAIN-CONTAINING PROTEIN"/>
    <property type="match status" value="1"/>
</dbReference>
<dbReference type="Pfam" id="PF07920">
    <property type="entry name" value="DUF1684"/>
    <property type="match status" value="1"/>
</dbReference>
<reference evidence="1 2" key="1">
    <citation type="submission" date="2019-03" db="EMBL/GenBank/DDBJ databases">
        <title>Genomic Encyclopedia of Type Strains, Phase III (KMG-III): the genomes of soil and plant-associated and newly described type strains.</title>
        <authorList>
            <person name="Whitman W."/>
        </authorList>
    </citation>
    <scope>NUCLEOTIDE SEQUENCE [LARGE SCALE GENOMIC DNA]</scope>
    <source>
        <strain evidence="1 2">VKM Ac-2573</strain>
    </source>
</reference>
<gene>
    <name evidence="1" type="ORF">EV653_1744</name>
</gene>
<dbReference type="OrthoDB" id="5493262at2"/>
<dbReference type="EMBL" id="SODP01000001">
    <property type="protein sequence ID" value="TDW76587.1"/>
    <property type="molecule type" value="Genomic_DNA"/>
</dbReference>
<organism evidence="1 2">
    <name type="scientific">Kribbella pratensis</name>
    <dbReference type="NCBI Taxonomy" id="2512112"/>
    <lineage>
        <taxon>Bacteria</taxon>
        <taxon>Bacillati</taxon>
        <taxon>Actinomycetota</taxon>
        <taxon>Actinomycetes</taxon>
        <taxon>Propionibacteriales</taxon>
        <taxon>Kribbellaceae</taxon>
        <taxon>Kribbella</taxon>
    </lineage>
</organism>
<comment type="caution">
    <text evidence="1">The sequence shown here is derived from an EMBL/GenBank/DDBJ whole genome shotgun (WGS) entry which is preliminary data.</text>
</comment>
<dbReference type="RefSeq" id="WP_134099823.1">
    <property type="nucleotide sequence ID" value="NZ_SODP01000001.1"/>
</dbReference>
<evidence type="ECO:0008006" key="3">
    <source>
        <dbReference type="Google" id="ProtNLM"/>
    </source>
</evidence>
<name>A0A4V3GHS2_9ACTN</name>
<dbReference type="Proteomes" id="UP000295146">
    <property type="component" value="Unassembled WGS sequence"/>
</dbReference>
<dbReference type="PANTHER" id="PTHR41913:SF1">
    <property type="entry name" value="DUF1684 DOMAIN-CONTAINING PROTEIN"/>
    <property type="match status" value="1"/>
</dbReference>
<evidence type="ECO:0000313" key="2">
    <source>
        <dbReference type="Proteomes" id="UP000295146"/>
    </source>
</evidence>
<sequence length="204" mass="22071">MEFAAPALAVADWRRRVFALYQSVRAESDPAAAHALWRAGRDDLLMHHPASPVPEDERAAYGGAPVGEYRPELRFDAVIDTEVKRDRWEFESATDGVIPFSLIGVLHLPAVGDLDVWWLESYGGGIFVPLKDALAGRSTYGGGRYLIDTVKGADLGGDLGAGRLVVDLNFAYNPSCAYSPEWTCPLAPATNKVDVELPVGELSG</sequence>
<evidence type="ECO:0000313" key="1">
    <source>
        <dbReference type="EMBL" id="TDW76587.1"/>
    </source>
</evidence>
<keyword evidence="2" id="KW-1185">Reference proteome</keyword>
<dbReference type="AlphaFoldDB" id="A0A4V3GHS2"/>